<keyword evidence="9" id="KW-1185">Reference proteome</keyword>
<accession>A0A8J3XXK1</accession>
<dbReference type="PANTHER" id="PTHR46577:SF1">
    <property type="entry name" value="HTH-TYPE TRANSCRIPTIONAL REGULATORY PROTEIN GABR"/>
    <property type="match status" value="1"/>
</dbReference>
<evidence type="ECO:0000256" key="1">
    <source>
        <dbReference type="ARBA" id="ARBA00005384"/>
    </source>
</evidence>
<keyword evidence="2" id="KW-0663">Pyridoxal phosphate</keyword>
<comment type="caution">
    <text evidence="8">The sequence shown here is derived from an EMBL/GenBank/DDBJ whole genome shotgun (WGS) entry which is preliminary data.</text>
</comment>
<dbReference type="InterPro" id="IPR051446">
    <property type="entry name" value="HTH_trans_reg/aminotransferase"/>
</dbReference>
<evidence type="ECO:0000259" key="7">
    <source>
        <dbReference type="PROSITE" id="PS50949"/>
    </source>
</evidence>
<dbReference type="EMBL" id="BOOR01000038">
    <property type="protein sequence ID" value="GII56734.1"/>
    <property type="molecule type" value="Genomic_DNA"/>
</dbReference>
<name>A0A8J3XXK1_9ACTN</name>
<dbReference type="Pfam" id="PF00392">
    <property type="entry name" value="GntR"/>
    <property type="match status" value="1"/>
</dbReference>
<dbReference type="Proteomes" id="UP000605992">
    <property type="component" value="Unassembled WGS sequence"/>
</dbReference>
<proteinExistence type="inferred from homology"/>
<evidence type="ECO:0000256" key="2">
    <source>
        <dbReference type="ARBA" id="ARBA00022898"/>
    </source>
</evidence>
<organism evidence="8 9">
    <name type="scientific">Planotetraspora thailandica</name>
    <dbReference type="NCBI Taxonomy" id="487172"/>
    <lineage>
        <taxon>Bacteria</taxon>
        <taxon>Bacillati</taxon>
        <taxon>Actinomycetota</taxon>
        <taxon>Actinomycetes</taxon>
        <taxon>Streptosporangiales</taxon>
        <taxon>Streptosporangiaceae</taxon>
        <taxon>Planotetraspora</taxon>
    </lineage>
</organism>
<keyword evidence="5" id="KW-0804">Transcription</keyword>
<dbReference type="GO" id="GO:0003700">
    <property type="term" value="F:DNA-binding transcription factor activity"/>
    <property type="evidence" value="ECO:0007669"/>
    <property type="project" value="InterPro"/>
</dbReference>
<dbReference type="GO" id="GO:0030170">
    <property type="term" value="F:pyridoxal phosphate binding"/>
    <property type="evidence" value="ECO:0007669"/>
    <property type="project" value="InterPro"/>
</dbReference>
<dbReference type="PANTHER" id="PTHR46577">
    <property type="entry name" value="HTH-TYPE TRANSCRIPTIONAL REGULATORY PROTEIN GABR"/>
    <property type="match status" value="1"/>
</dbReference>
<dbReference type="PROSITE" id="PS50949">
    <property type="entry name" value="HTH_GNTR"/>
    <property type="match status" value="1"/>
</dbReference>
<dbReference type="InterPro" id="IPR015424">
    <property type="entry name" value="PyrdxlP-dep_Trfase"/>
</dbReference>
<feature type="region of interest" description="Disordered" evidence="6">
    <location>
        <begin position="104"/>
        <end position="128"/>
    </location>
</feature>
<dbReference type="AlphaFoldDB" id="A0A8J3XXK1"/>
<dbReference type="InterPro" id="IPR036388">
    <property type="entry name" value="WH-like_DNA-bd_sf"/>
</dbReference>
<dbReference type="InterPro" id="IPR036390">
    <property type="entry name" value="WH_DNA-bd_sf"/>
</dbReference>
<keyword evidence="3" id="KW-0805">Transcription regulation</keyword>
<sequence>MSTLSCSRETTLRAEIDLPLLVDRASSQALAVQVGDQLRDAMRSGALKEGERLPSTRALAGLLGVSRTVVVDAYQQLYAEGWLDGRHGSGTFVASSGDCMITQRESPGQEGYHRRTARSRTANPQVGGDAPEVLHDHAKGGEAGVGVVDLRPGRPWVGAYDVAAWRRAWRSAGDVPPADRRDMRGHLPLRELLADHLRRTRAVPTSPANVMVTQGTGHGLDLIAATLVRPGARAGVEEPGWRVARNVLAARGAEIVPCPVDDQGVIVEALPDDLEVLYTTPAHQFPVGGRLPIPRRERLLAWARRTGALIVEDDYDAEFRYDVGPLPALHGLDPARVVLLGTLSKSLSPDVGLGWLVAPEPMLDMIARRRHELADSVPGPVQAAVTTLLAKGDLDRHLRRMRREYARRRAAIVEALGPLVCGDTAGLHVLIELPEHVVPGLVRRAEERGVLLDTLERHHHGPPRVHGLVLGYGSASLAEVRRGCAVIGELLSPAGH</sequence>
<dbReference type="CDD" id="cd07377">
    <property type="entry name" value="WHTH_GntR"/>
    <property type="match status" value="1"/>
</dbReference>
<dbReference type="GO" id="GO:0003677">
    <property type="term" value="F:DNA binding"/>
    <property type="evidence" value="ECO:0007669"/>
    <property type="project" value="UniProtKB-KW"/>
</dbReference>
<dbReference type="InterPro" id="IPR000524">
    <property type="entry name" value="Tscrpt_reg_HTH_GntR"/>
</dbReference>
<dbReference type="CDD" id="cd00609">
    <property type="entry name" value="AAT_like"/>
    <property type="match status" value="1"/>
</dbReference>
<dbReference type="InterPro" id="IPR015421">
    <property type="entry name" value="PyrdxlP-dep_Trfase_major"/>
</dbReference>
<dbReference type="Gene3D" id="1.10.10.10">
    <property type="entry name" value="Winged helix-like DNA-binding domain superfamily/Winged helix DNA-binding domain"/>
    <property type="match status" value="1"/>
</dbReference>
<gene>
    <name evidence="8" type="ORF">Pth03_51230</name>
</gene>
<comment type="similarity">
    <text evidence="1">In the C-terminal section; belongs to the class-I pyridoxal-phosphate-dependent aminotransferase family.</text>
</comment>
<dbReference type="SUPFAM" id="SSF53383">
    <property type="entry name" value="PLP-dependent transferases"/>
    <property type="match status" value="1"/>
</dbReference>
<dbReference type="InterPro" id="IPR004839">
    <property type="entry name" value="Aminotransferase_I/II_large"/>
</dbReference>
<dbReference type="RefSeq" id="WP_203946872.1">
    <property type="nucleotide sequence ID" value="NZ_JBHLUG010000009.1"/>
</dbReference>
<evidence type="ECO:0000313" key="8">
    <source>
        <dbReference type="EMBL" id="GII56734.1"/>
    </source>
</evidence>
<dbReference type="SMART" id="SM00345">
    <property type="entry name" value="HTH_GNTR"/>
    <property type="match status" value="1"/>
</dbReference>
<protein>
    <submittedName>
        <fullName evidence="8">GntR family transcriptional regulator</fullName>
    </submittedName>
</protein>
<dbReference type="PRINTS" id="PR00035">
    <property type="entry name" value="HTHGNTR"/>
</dbReference>
<dbReference type="Pfam" id="PF00155">
    <property type="entry name" value="Aminotran_1_2"/>
    <property type="match status" value="1"/>
</dbReference>
<reference evidence="8" key="1">
    <citation type="submission" date="2021-01" db="EMBL/GenBank/DDBJ databases">
        <title>Whole genome shotgun sequence of Planotetraspora thailandica NBRC 104271.</title>
        <authorList>
            <person name="Komaki H."/>
            <person name="Tamura T."/>
        </authorList>
    </citation>
    <scope>NUCLEOTIDE SEQUENCE</scope>
    <source>
        <strain evidence="8">NBRC 104271</strain>
    </source>
</reference>
<evidence type="ECO:0000256" key="5">
    <source>
        <dbReference type="ARBA" id="ARBA00023163"/>
    </source>
</evidence>
<dbReference type="Gene3D" id="3.40.640.10">
    <property type="entry name" value="Type I PLP-dependent aspartate aminotransferase-like (Major domain)"/>
    <property type="match status" value="1"/>
</dbReference>
<keyword evidence="4" id="KW-0238">DNA-binding</keyword>
<evidence type="ECO:0000256" key="3">
    <source>
        <dbReference type="ARBA" id="ARBA00023015"/>
    </source>
</evidence>
<evidence type="ECO:0000256" key="4">
    <source>
        <dbReference type="ARBA" id="ARBA00023125"/>
    </source>
</evidence>
<dbReference type="SUPFAM" id="SSF46785">
    <property type="entry name" value="Winged helix' DNA-binding domain"/>
    <property type="match status" value="1"/>
</dbReference>
<evidence type="ECO:0000256" key="6">
    <source>
        <dbReference type="SAM" id="MobiDB-lite"/>
    </source>
</evidence>
<feature type="domain" description="HTH gntR-type" evidence="7">
    <location>
        <begin position="28"/>
        <end position="96"/>
    </location>
</feature>
<evidence type="ECO:0000313" key="9">
    <source>
        <dbReference type="Proteomes" id="UP000605992"/>
    </source>
</evidence>